<feature type="repeat" description="TPR" evidence="3">
    <location>
        <begin position="258"/>
        <end position="291"/>
    </location>
</feature>
<evidence type="ECO:0000256" key="3">
    <source>
        <dbReference type="PROSITE-ProRule" id="PRU00339"/>
    </source>
</evidence>
<dbReference type="Pfam" id="PF13181">
    <property type="entry name" value="TPR_8"/>
    <property type="match status" value="1"/>
</dbReference>
<dbReference type="PROSITE" id="PS50005">
    <property type="entry name" value="TPR"/>
    <property type="match status" value="3"/>
</dbReference>
<dbReference type="SUPFAM" id="SSF48452">
    <property type="entry name" value="TPR-like"/>
    <property type="match status" value="1"/>
</dbReference>
<dbReference type="AlphaFoldDB" id="A0A1I2ZMZ3"/>
<feature type="repeat" description="TPR" evidence="3">
    <location>
        <begin position="91"/>
        <end position="124"/>
    </location>
</feature>
<dbReference type="PROSITE" id="PS50293">
    <property type="entry name" value="TPR_REGION"/>
    <property type="match status" value="2"/>
</dbReference>
<evidence type="ECO:0000256" key="2">
    <source>
        <dbReference type="ARBA" id="ARBA00022803"/>
    </source>
</evidence>
<feature type="repeat" description="TPR" evidence="3">
    <location>
        <begin position="160"/>
        <end position="193"/>
    </location>
</feature>
<dbReference type="Pfam" id="PF13432">
    <property type="entry name" value="TPR_16"/>
    <property type="match status" value="2"/>
</dbReference>
<dbReference type="SMART" id="SM00028">
    <property type="entry name" value="TPR"/>
    <property type="match status" value="6"/>
</dbReference>
<evidence type="ECO:0000313" key="4">
    <source>
        <dbReference type="EMBL" id="SFH38986.1"/>
    </source>
</evidence>
<gene>
    <name evidence="4" type="ORF">SAMN04487959_103227</name>
</gene>
<evidence type="ECO:0000256" key="1">
    <source>
        <dbReference type="ARBA" id="ARBA00022737"/>
    </source>
</evidence>
<dbReference type="InterPro" id="IPR019734">
    <property type="entry name" value="TPR_rpt"/>
</dbReference>
<dbReference type="PROSITE" id="PS51257">
    <property type="entry name" value="PROKAR_LIPOPROTEIN"/>
    <property type="match status" value="1"/>
</dbReference>
<dbReference type="STRING" id="442341.SAMN04487959_103227"/>
<keyword evidence="2 3" id="KW-0802">TPR repeat</keyword>
<dbReference type="InterPro" id="IPR011990">
    <property type="entry name" value="TPR-like_helical_dom_sf"/>
</dbReference>
<keyword evidence="1" id="KW-0677">Repeat</keyword>
<organism evidence="4 5">
    <name type="scientific">Modicisalibacter xianhensis</name>
    <dbReference type="NCBI Taxonomy" id="442341"/>
    <lineage>
        <taxon>Bacteria</taxon>
        <taxon>Pseudomonadati</taxon>
        <taxon>Pseudomonadota</taxon>
        <taxon>Gammaproteobacteria</taxon>
        <taxon>Oceanospirillales</taxon>
        <taxon>Halomonadaceae</taxon>
        <taxon>Modicisalibacter</taxon>
    </lineage>
</organism>
<dbReference type="EMBL" id="FOPY01000003">
    <property type="protein sequence ID" value="SFH38986.1"/>
    <property type="molecule type" value="Genomic_DNA"/>
</dbReference>
<keyword evidence="5" id="KW-1185">Reference proteome</keyword>
<dbReference type="RefSeq" id="WP_092844168.1">
    <property type="nucleotide sequence ID" value="NZ_FOPY01000003.1"/>
</dbReference>
<protein>
    <submittedName>
        <fullName evidence="4">Tetratricopeptide repeat-containing protein</fullName>
    </submittedName>
</protein>
<evidence type="ECO:0000313" key="5">
    <source>
        <dbReference type="Proteomes" id="UP000199040"/>
    </source>
</evidence>
<reference evidence="4 5" key="1">
    <citation type="submission" date="2016-10" db="EMBL/GenBank/DDBJ databases">
        <authorList>
            <person name="de Groot N.N."/>
        </authorList>
    </citation>
    <scope>NUCLEOTIDE SEQUENCE [LARGE SCALE GENOMIC DNA]</scope>
    <source>
        <strain evidence="4 5">CGMCC 1.6848</strain>
    </source>
</reference>
<dbReference type="Gene3D" id="1.25.40.10">
    <property type="entry name" value="Tetratricopeptide repeat domain"/>
    <property type="match status" value="2"/>
</dbReference>
<dbReference type="Proteomes" id="UP000199040">
    <property type="component" value="Unassembled WGS sequence"/>
</dbReference>
<dbReference type="PANTHER" id="PTHR12558:SF13">
    <property type="entry name" value="CELL DIVISION CYCLE PROTEIN 27 HOMOLOG"/>
    <property type="match status" value="1"/>
</dbReference>
<proteinExistence type="predicted"/>
<sequence length="314" mass="34459">MKTHNNINKLAATILAGALLAGCAGTPRNDTGDGYGVFYDGESTATYATAFPVGTPEEAYRNGDMALRSGDADRALFEYIRGLRLAEAPSPDALYRIGYIHHKRENYRLADLAYRWVLELEPSHAQAGTGLGEVLLQKRQYKAAEEQLRAVTIAHGQAPWRAYNALGIIADMNGNAEQAEQYYQKALNINPESAVVLNNLGYSRYLFGNWVGANEALQSALQADPSYELAWRNLGLVHARQGDYGYALEALGRNGQPAEALNDVGFVSMMSGDYDQALTFFEEAMRLSPAYYVTASENASNVRRMLERRGGIGL</sequence>
<accession>A0A1I2ZMZ3</accession>
<name>A0A1I2ZMZ3_9GAMM</name>
<dbReference type="InterPro" id="IPR013105">
    <property type="entry name" value="TPR_2"/>
</dbReference>
<dbReference type="PANTHER" id="PTHR12558">
    <property type="entry name" value="CELL DIVISION CYCLE 16,23,27"/>
    <property type="match status" value="1"/>
</dbReference>
<dbReference type="Pfam" id="PF07719">
    <property type="entry name" value="TPR_2"/>
    <property type="match status" value="1"/>
</dbReference>